<reference evidence="2 3" key="1">
    <citation type="submission" date="2017-04" db="EMBL/GenBank/DDBJ databases">
        <title>Whole Genome Sequence of 1,4-Dioxane Degrading Bacterium Mycobacterium dioxanotrophicus PH-06.</title>
        <authorList>
            <person name="He Y."/>
        </authorList>
    </citation>
    <scope>NUCLEOTIDE SEQUENCE [LARGE SCALE GENOMIC DNA]</scope>
    <source>
        <strain evidence="2 3">PH-06</strain>
    </source>
</reference>
<gene>
    <name evidence="2" type="ORF">BTO20_09770</name>
</gene>
<dbReference type="SUPFAM" id="SSF88697">
    <property type="entry name" value="PUA domain-like"/>
    <property type="match status" value="1"/>
</dbReference>
<dbReference type="Pfam" id="PF04266">
    <property type="entry name" value="ASCH"/>
    <property type="match status" value="1"/>
</dbReference>
<dbReference type="EMBL" id="CP020809">
    <property type="protein sequence ID" value="ART68834.1"/>
    <property type="molecule type" value="Genomic_DNA"/>
</dbReference>
<protein>
    <recommendedName>
        <fullName evidence="1">ASCH domain-containing protein</fullName>
    </recommendedName>
</protein>
<keyword evidence="3" id="KW-1185">Reference proteome</keyword>
<evidence type="ECO:0000313" key="3">
    <source>
        <dbReference type="Proteomes" id="UP000195331"/>
    </source>
</evidence>
<sequence length="145" mass="15704">MGSPPTGRQVVMSVHPRYAEAIMDGRKKVEFRKRPLASDVSVVWVYATAPVQRIIGCFEVDATVTASPGNLWRRFASVGCIDRADFDRYYAGSSVGSGIRIGNVIRLEEPAPIRELLPSGVPPQSFAYVEPTDPSGRRALVVAGG</sequence>
<feature type="domain" description="ASCH" evidence="1">
    <location>
        <begin position="12"/>
        <end position="61"/>
    </location>
</feature>
<dbReference type="InterPro" id="IPR007374">
    <property type="entry name" value="ASCH_domain"/>
</dbReference>
<dbReference type="InterPro" id="IPR015947">
    <property type="entry name" value="PUA-like_sf"/>
</dbReference>
<accession>A0A1Y0C128</accession>
<dbReference type="Proteomes" id="UP000195331">
    <property type="component" value="Chromosome"/>
</dbReference>
<name>A0A1Y0C128_9MYCO</name>
<dbReference type="OrthoDB" id="5522492at2"/>
<dbReference type="AlphaFoldDB" id="A0A1Y0C128"/>
<evidence type="ECO:0000259" key="1">
    <source>
        <dbReference type="Pfam" id="PF04266"/>
    </source>
</evidence>
<proteinExistence type="predicted"/>
<evidence type="ECO:0000313" key="2">
    <source>
        <dbReference type="EMBL" id="ART68834.1"/>
    </source>
</evidence>
<dbReference type="KEGG" id="mdx:BTO20_09770"/>
<organism evidence="2 3">
    <name type="scientific">Mycobacterium dioxanotrophicus</name>
    <dbReference type="NCBI Taxonomy" id="482462"/>
    <lineage>
        <taxon>Bacteria</taxon>
        <taxon>Bacillati</taxon>
        <taxon>Actinomycetota</taxon>
        <taxon>Actinomycetes</taxon>
        <taxon>Mycobacteriales</taxon>
        <taxon>Mycobacteriaceae</taxon>
        <taxon>Mycobacterium</taxon>
    </lineage>
</organism>
<dbReference type="Gene3D" id="2.30.130.30">
    <property type="entry name" value="Hypothetical protein"/>
    <property type="match status" value="1"/>
</dbReference>